<keyword evidence="2" id="KW-0378">Hydrolase</keyword>
<sequence length="90" mass="9879">MENYHSTIIGKGEPLIFLPATGFPGIEGLNIAEYLSDTYECHLVDLPGIGKSEGISDKVTVAKIAQWIKVYIDHHQIDQAVFVGHSLGRD</sequence>
<dbReference type="InterPro" id="IPR000073">
    <property type="entry name" value="AB_hydrolase_1"/>
</dbReference>
<gene>
    <name evidence="2" type="ORF">MUN87_19180</name>
</gene>
<evidence type="ECO:0000313" key="3">
    <source>
        <dbReference type="Proteomes" id="UP000831537"/>
    </source>
</evidence>
<dbReference type="SUPFAM" id="SSF53474">
    <property type="entry name" value="alpha/beta-Hydrolases"/>
    <property type="match status" value="1"/>
</dbReference>
<evidence type="ECO:0000313" key="2">
    <source>
        <dbReference type="EMBL" id="UOQ84752.1"/>
    </source>
</evidence>
<organism evidence="2 3">
    <name type="scientific">Gracilibacillus salinarum</name>
    <dbReference type="NCBI Taxonomy" id="2932255"/>
    <lineage>
        <taxon>Bacteria</taxon>
        <taxon>Bacillati</taxon>
        <taxon>Bacillota</taxon>
        <taxon>Bacilli</taxon>
        <taxon>Bacillales</taxon>
        <taxon>Bacillaceae</taxon>
        <taxon>Gracilibacillus</taxon>
    </lineage>
</organism>
<protein>
    <submittedName>
        <fullName evidence="2">Alpha/beta hydrolase</fullName>
    </submittedName>
</protein>
<evidence type="ECO:0000259" key="1">
    <source>
        <dbReference type="Pfam" id="PF00561"/>
    </source>
</evidence>
<accession>A0ABY4GLY5</accession>
<feature type="domain" description="AB hydrolase-1" evidence="1">
    <location>
        <begin position="22"/>
        <end position="88"/>
    </location>
</feature>
<dbReference type="EMBL" id="CP095071">
    <property type="protein sequence ID" value="UOQ84752.1"/>
    <property type="molecule type" value="Genomic_DNA"/>
</dbReference>
<dbReference type="GO" id="GO:0016787">
    <property type="term" value="F:hydrolase activity"/>
    <property type="evidence" value="ECO:0007669"/>
    <property type="project" value="UniProtKB-KW"/>
</dbReference>
<reference evidence="2 3" key="1">
    <citation type="submission" date="2022-04" db="EMBL/GenBank/DDBJ databases">
        <title>Gracilibacillus sp. isolated from saltern.</title>
        <authorList>
            <person name="Won M."/>
            <person name="Lee C.-M."/>
            <person name="Woen H.-Y."/>
            <person name="Kwon S.-W."/>
        </authorList>
    </citation>
    <scope>NUCLEOTIDE SEQUENCE [LARGE SCALE GENOMIC DNA]</scope>
    <source>
        <strain evidence="2 3">SSPM10-3</strain>
    </source>
</reference>
<keyword evidence="3" id="KW-1185">Reference proteome</keyword>
<dbReference type="Pfam" id="PF00561">
    <property type="entry name" value="Abhydrolase_1"/>
    <property type="match status" value="1"/>
</dbReference>
<proteinExistence type="predicted"/>
<dbReference type="InterPro" id="IPR029058">
    <property type="entry name" value="AB_hydrolase_fold"/>
</dbReference>
<dbReference type="Proteomes" id="UP000831537">
    <property type="component" value="Chromosome"/>
</dbReference>
<dbReference type="RefSeq" id="WP_244742951.1">
    <property type="nucleotide sequence ID" value="NZ_CP095071.1"/>
</dbReference>
<dbReference type="Gene3D" id="3.40.50.1820">
    <property type="entry name" value="alpha/beta hydrolase"/>
    <property type="match status" value="1"/>
</dbReference>
<name>A0ABY4GLY5_9BACI</name>